<keyword evidence="1" id="KW-0547">Nucleotide-binding</keyword>
<dbReference type="Pfam" id="PF25601">
    <property type="entry name" value="AAA_lid_14"/>
    <property type="match status" value="1"/>
</dbReference>
<dbReference type="GO" id="GO:0005524">
    <property type="term" value="F:ATP binding"/>
    <property type="evidence" value="ECO:0007669"/>
    <property type="project" value="UniProtKB-KW"/>
</dbReference>
<protein>
    <submittedName>
        <fullName evidence="7">Nitrogen fixation protein VnfA</fullName>
    </submittedName>
</protein>
<evidence type="ECO:0000256" key="3">
    <source>
        <dbReference type="ARBA" id="ARBA00023015"/>
    </source>
</evidence>
<organism evidence="7 8">
    <name type="scientific">Thalassoglobus neptunius</name>
    <dbReference type="NCBI Taxonomy" id="1938619"/>
    <lineage>
        <taxon>Bacteria</taxon>
        <taxon>Pseudomonadati</taxon>
        <taxon>Planctomycetota</taxon>
        <taxon>Planctomycetia</taxon>
        <taxon>Planctomycetales</taxon>
        <taxon>Planctomycetaceae</taxon>
        <taxon>Thalassoglobus</taxon>
    </lineage>
</organism>
<dbReference type="Pfam" id="PF02954">
    <property type="entry name" value="HTH_8"/>
    <property type="match status" value="1"/>
</dbReference>
<dbReference type="OrthoDB" id="208265at2"/>
<evidence type="ECO:0000313" key="7">
    <source>
        <dbReference type="EMBL" id="TWT51532.1"/>
    </source>
</evidence>
<dbReference type="Gene3D" id="1.10.10.60">
    <property type="entry name" value="Homeodomain-like"/>
    <property type="match status" value="1"/>
</dbReference>
<evidence type="ECO:0000256" key="5">
    <source>
        <dbReference type="SAM" id="MobiDB-lite"/>
    </source>
</evidence>
<gene>
    <name evidence="7" type="primary">vnfA_2</name>
    <name evidence="7" type="ORF">KOR42_35800</name>
</gene>
<proteinExistence type="predicted"/>
<dbReference type="GO" id="GO:0043565">
    <property type="term" value="F:sequence-specific DNA binding"/>
    <property type="evidence" value="ECO:0007669"/>
    <property type="project" value="InterPro"/>
</dbReference>
<keyword evidence="3" id="KW-0805">Transcription regulation</keyword>
<dbReference type="SMART" id="SM00382">
    <property type="entry name" value="AAA"/>
    <property type="match status" value="1"/>
</dbReference>
<dbReference type="InterPro" id="IPR027417">
    <property type="entry name" value="P-loop_NTPase"/>
</dbReference>
<feature type="region of interest" description="Disordered" evidence="5">
    <location>
        <begin position="435"/>
        <end position="456"/>
    </location>
</feature>
<sequence>MSVSTPPATIRPTGRVVACAADPAAQRQLELAIRRNGYDAIAVSSLEQLRDLALDEEIAAAVIDEPQSIEQVQQLDSELRRLDRPTQLVLLPSIGQRMSLPKSLTCEVVDPPLTPERIGRALFAAVGRAQLITENLELRQKLEGRMFDGLIGFSGQTREMRNQIHFAAEHDQPVLVVGEVGCGKSEAARAIHLTRSGPSKPLLTIRCQLLTSAAVEKELFGDEDCEGRISAASDGTLVLEDIDSLTLPVQAKLAAAIRNSAYKRGENFVPVRSRIIATSSANLRKLCAEQKFDLRLAELLERNVISVAPLRERIEDVACLAEHFLQQASVREGQHPRRLSNEALNRLETHNWPGNVRELENVMNRICSLAGNSDVTVEELLPWLEQSEDSAEAPGMTLREMERKLIEATFNRFGGNRELTAKALQIGIRTLSGKLREYGYPPRGGPGSNRKQDRAA</sequence>
<feature type="domain" description="Sigma-54 factor interaction" evidence="6">
    <location>
        <begin position="150"/>
        <end position="368"/>
    </location>
</feature>
<dbReference type="PROSITE" id="PS50045">
    <property type="entry name" value="SIGMA54_INTERACT_4"/>
    <property type="match status" value="1"/>
</dbReference>
<comment type="caution">
    <text evidence="7">The sequence shown here is derived from an EMBL/GenBank/DDBJ whole genome shotgun (WGS) entry which is preliminary data.</text>
</comment>
<dbReference type="InterPro" id="IPR058031">
    <property type="entry name" value="AAA_lid_NorR"/>
</dbReference>
<dbReference type="PROSITE" id="PS00688">
    <property type="entry name" value="SIGMA54_INTERACT_3"/>
    <property type="match status" value="1"/>
</dbReference>
<dbReference type="InterPro" id="IPR009057">
    <property type="entry name" value="Homeodomain-like_sf"/>
</dbReference>
<dbReference type="SUPFAM" id="SSF52172">
    <property type="entry name" value="CheY-like"/>
    <property type="match status" value="1"/>
</dbReference>
<dbReference type="RefSeq" id="WP_146511022.1">
    <property type="nucleotide sequence ID" value="NZ_SIHI01000013.1"/>
</dbReference>
<name>A0A5C5WNY9_9PLAN</name>
<evidence type="ECO:0000313" key="8">
    <source>
        <dbReference type="Proteomes" id="UP000317243"/>
    </source>
</evidence>
<keyword evidence="4" id="KW-0804">Transcription</keyword>
<evidence type="ECO:0000256" key="4">
    <source>
        <dbReference type="ARBA" id="ARBA00023163"/>
    </source>
</evidence>
<evidence type="ECO:0000259" key="6">
    <source>
        <dbReference type="PROSITE" id="PS50045"/>
    </source>
</evidence>
<dbReference type="AlphaFoldDB" id="A0A5C5WNY9"/>
<dbReference type="InterPro" id="IPR025944">
    <property type="entry name" value="Sigma_54_int_dom_CS"/>
</dbReference>
<dbReference type="InterPro" id="IPR002197">
    <property type="entry name" value="HTH_Fis"/>
</dbReference>
<dbReference type="InterPro" id="IPR003593">
    <property type="entry name" value="AAA+_ATPase"/>
</dbReference>
<dbReference type="GO" id="GO:0006355">
    <property type="term" value="P:regulation of DNA-templated transcription"/>
    <property type="evidence" value="ECO:0007669"/>
    <property type="project" value="InterPro"/>
</dbReference>
<dbReference type="PANTHER" id="PTHR32071">
    <property type="entry name" value="TRANSCRIPTIONAL REGULATORY PROTEIN"/>
    <property type="match status" value="1"/>
</dbReference>
<accession>A0A5C5WNY9</accession>
<dbReference type="Proteomes" id="UP000317243">
    <property type="component" value="Unassembled WGS sequence"/>
</dbReference>
<dbReference type="Gene3D" id="3.40.50.300">
    <property type="entry name" value="P-loop containing nucleotide triphosphate hydrolases"/>
    <property type="match status" value="1"/>
</dbReference>
<dbReference type="InterPro" id="IPR011006">
    <property type="entry name" value="CheY-like_superfamily"/>
</dbReference>
<keyword evidence="8" id="KW-1185">Reference proteome</keyword>
<dbReference type="EMBL" id="SIHI01000013">
    <property type="protein sequence ID" value="TWT51532.1"/>
    <property type="molecule type" value="Genomic_DNA"/>
</dbReference>
<dbReference type="InterPro" id="IPR002078">
    <property type="entry name" value="Sigma_54_int"/>
</dbReference>
<evidence type="ECO:0000256" key="1">
    <source>
        <dbReference type="ARBA" id="ARBA00022741"/>
    </source>
</evidence>
<reference evidence="7 8" key="1">
    <citation type="submission" date="2019-02" db="EMBL/GenBank/DDBJ databases">
        <title>Deep-cultivation of Planctomycetes and their phenomic and genomic characterization uncovers novel biology.</title>
        <authorList>
            <person name="Wiegand S."/>
            <person name="Jogler M."/>
            <person name="Boedeker C."/>
            <person name="Pinto D."/>
            <person name="Vollmers J."/>
            <person name="Rivas-Marin E."/>
            <person name="Kohn T."/>
            <person name="Peeters S.H."/>
            <person name="Heuer A."/>
            <person name="Rast P."/>
            <person name="Oberbeckmann S."/>
            <person name="Bunk B."/>
            <person name="Jeske O."/>
            <person name="Meyerdierks A."/>
            <person name="Storesund J.E."/>
            <person name="Kallscheuer N."/>
            <person name="Luecker S."/>
            <person name="Lage O.M."/>
            <person name="Pohl T."/>
            <person name="Merkel B.J."/>
            <person name="Hornburger P."/>
            <person name="Mueller R.-W."/>
            <person name="Bruemmer F."/>
            <person name="Labrenz M."/>
            <person name="Spormann A.M."/>
            <person name="Op Den Camp H."/>
            <person name="Overmann J."/>
            <person name="Amann R."/>
            <person name="Jetten M.S.M."/>
            <person name="Mascher T."/>
            <person name="Medema M.H."/>
            <person name="Devos D.P."/>
            <person name="Kaster A.-K."/>
            <person name="Ovreas L."/>
            <person name="Rohde M."/>
            <person name="Galperin M.Y."/>
            <person name="Jogler C."/>
        </authorList>
    </citation>
    <scope>NUCLEOTIDE SEQUENCE [LARGE SCALE GENOMIC DNA]</scope>
    <source>
        <strain evidence="7 8">KOR42</strain>
    </source>
</reference>
<evidence type="ECO:0000256" key="2">
    <source>
        <dbReference type="ARBA" id="ARBA00022840"/>
    </source>
</evidence>
<keyword evidence="2" id="KW-0067">ATP-binding</keyword>
<dbReference type="SUPFAM" id="SSF46689">
    <property type="entry name" value="Homeodomain-like"/>
    <property type="match status" value="1"/>
</dbReference>
<dbReference type="CDD" id="cd00009">
    <property type="entry name" value="AAA"/>
    <property type="match status" value="1"/>
</dbReference>
<dbReference type="SUPFAM" id="SSF52540">
    <property type="entry name" value="P-loop containing nucleoside triphosphate hydrolases"/>
    <property type="match status" value="1"/>
</dbReference>
<dbReference type="Pfam" id="PF00158">
    <property type="entry name" value="Sigma54_activat"/>
    <property type="match status" value="1"/>
</dbReference>
<dbReference type="Gene3D" id="1.10.8.60">
    <property type="match status" value="1"/>
</dbReference>